<sequence>MALSSLPVELLIAIFSLACTDHGRTGCALNVTSKAFRDICLNSSVDLQCVAVLGGDKFQRFTDTLNLREHRRVTSLLLSDESEYYPVISDIWRLIFTILHAISPRDLRILHVSLDIPEHHKLRTPLENSSFAWLPISFPSLVDLQLPCHVYHPSFPSTHTAVSPALQSLRIKAIPQGLGAMLEREFPNLTDLTIDIPVAPYTSTIPVNLF</sequence>
<reference evidence="2 3" key="1">
    <citation type="submission" date="2018-11" db="EMBL/GenBank/DDBJ databases">
        <title>Genome assembly of Steccherinum ochraceum LE-BIN_3174, the white-rot fungus of the Steccherinaceae family (The Residual Polyporoid clade, Polyporales, Basidiomycota).</title>
        <authorList>
            <person name="Fedorova T.V."/>
            <person name="Glazunova O.A."/>
            <person name="Landesman E.O."/>
            <person name="Moiseenko K.V."/>
            <person name="Psurtseva N.V."/>
            <person name="Savinova O.S."/>
            <person name="Shakhova N.V."/>
            <person name="Tyazhelova T.V."/>
            <person name="Vasina D.V."/>
        </authorList>
    </citation>
    <scope>NUCLEOTIDE SEQUENCE [LARGE SCALE GENOMIC DNA]</scope>
    <source>
        <strain evidence="2 3">LE-BIN_3174</strain>
    </source>
</reference>
<evidence type="ECO:0000313" key="3">
    <source>
        <dbReference type="Proteomes" id="UP000292702"/>
    </source>
</evidence>
<protein>
    <recommendedName>
        <fullName evidence="4">F-box domain-containing protein</fullName>
    </recommendedName>
</protein>
<accession>A0A4R0R9H2</accession>
<name>A0A4R0R9H2_9APHY</name>
<dbReference type="Proteomes" id="UP000292702">
    <property type="component" value="Unassembled WGS sequence"/>
</dbReference>
<keyword evidence="1" id="KW-0732">Signal</keyword>
<dbReference type="EMBL" id="RWJN01000235">
    <property type="protein sequence ID" value="TCD64461.1"/>
    <property type="molecule type" value="Genomic_DNA"/>
</dbReference>
<dbReference type="OrthoDB" id="2758338at2759"/>
<comment type="caution">
    <text evidence="2">The sequence shown here is derived from an EMBL/GenBank/DDBJ whole genome shotgun (WGS) entry which is preliminary data.</text>
</comment>
<feature type="chain" id="PRO_5020724918" description="F-box domain-containing protein" evidence="1">
    <location>
        <begin position="19"/>
        <end position="210"/>
    </location>
</feature>
<dbReference type="AlphaFoldDB" id="A0A4R0R9H2"/>
<organism evidence="2 3">
    <name type="scientific">Steccherinum ochraceum</name>
    <dbReference type="NCBI Taxonomy" id="92696"/>
    <lineage>
        <taxon>Eukaryota</taxon>
        <taxon>Fungi</taxon>
        <taxon>Dikarya</taxon>
        <taxon>Basidiomycota</taxon>
        <taxon>Agaricomycotina</taxon>
        <taxon>Agaricomycetes</taxon>
        <taxon>Polyporales</taxon>
        <taxon>Steccherinaceae</taxon>
        <taxon>Steccherinum</taxon>
    </lineage>
</organism>
<feature type="signal peptide" evidence="1">
    <location>
        <begin position="1"/>
        <end position="18"/>
    </location>
</feature>
<evidence type="ECO:0008006" key="4">
    <source>
        <dbReference type="Google" id="ProtNLM"/>
    </source>
</evidence>
<proteinExistence type="predicted"/>
<gene>
    <name evidence="2" type="ORF">EIP91_004065</name>
</gene>
<evidence type="ECO:0000313" key="2">
    <source>
        <dbReference type="EMBL" id="TCD64461.1"/>
    </source>
</evidence>
<evidence type="ECO:0000256" key="1">
    <source>
        <dbReference type="SAM" id="SignalP"/>
    </source>
</evidence>
<keyword evidence="3" id="KW-1185">Reference proteome</keyword>